<dbReference type="Pfam" id="PF00550">
    <property type="entry name" value="PP-binding"/>
    <property type="match status" value="1"/>
</dbReference>
<protein>
    <submittedName>
        <fullName evidence="4">Amino acid adenylation domain-containing protein</fullName>
    </submittedName>
</protein>
<name>A0A9X3I3H1_9ACTN</name>
<dbReference type="Gene3D" id="1.10.1200.10">
    <property type="entry name" value="ACP-like"/>
    <property type="match status" value="1"/>
</dbReference>
<dbReference type="Gene3D" id="3.30.559.30">
    <property type="entry name" value="Nonribosomal peptide synthetase, condensation domain"/>
    <property type="match status" value="2"/>
</dbReference>
<keyword evidence="5" id="KW-1185">Reference proteome</keyword>
<dbReference type="PROSITE" id="PS00455">
    <property type="entry name" value="AMP_BINDING"/>
    <property type="match status" value="1"/>
</dbReference>
<dbReference type="Gene3D" id="3.40.50.12780">
    <property type="entry name" value="N-terminal domain of ligase-like"/>
    <property type="match status" value="1"/>
</dbReference>
<gene>
    <name evidence="4" type="ORF">OSB52_05980</name>
</gene>
<comment type="cofactor">
    <cofactor evidence="1">
        <name>pantetheine 4'-phosphate</name>
        <dbReference type="ChEBI" id="CHEBI:47942"/>
    </cofactor>
</comment>
<dbReference type="InterPro" id="IPR020845">
    <property type="entry name" value="AMP-binding_CS"/>
</dbReference>
<dbReference type="PANTHER" id="PTHR45527">
    <property type="entry name" value="NONRIBOSOMAL PEPTIDE SYNTHETASE"/>
    <property type="match status" value="1"/>
</dbReference>
<accession>A0A9X3I3H1</accession>
<dbReference type="Pfam" id="PF00668">
    <property type="entry name" value="Condensation"/>
    <property type="match status" value="2"/>
</dbReference>
<dbReference type="InterPro" id="IPR036736">
    <property type="entry name" value="ACP-like_sf"/>
</dbReference>
<dbReference type="GO" id="GO:0005737">
    <property type="term" value="C:cytoplasm"/>
    <property type="evidence" value="ECO:0007669"/>
    <property type="project" value="TreeGrafter"/>
</dbReference>
<sequence>MTVARRALWLAQLFRPQVSHVVAFRVTLVGPLDTRRLIRSTRDVLDHIGWHDVHIPPELSPADPDCAQPLRPAGSGRAVVELVDLSGEPDPVTAGALRADEFIDALDGADLTTPLWRSELHTMHPQLHHWVVRVHHVLTDGAGAWRVMGHIADVYGGTACAGDLRVPSDADIDRADARYQQSDRHDTDASYWADTLARHESSFLAGAPTVPTSAITRVTRQVTGERSPTSTETVAAFATFCARMLDTTDVGLSLPVAARTSGVRKRTVAPLSNVIPLSLNGIGDRPVRSAVTQVATTVVGSLRHQLFRREEMMRAREDITDFGAVVNLLPAVSRPTVDGVHWQIEVLRTGPVGDVAVTLHPADHDGLRAITWEAPSERVDSDGLATLAARFDGHLAATLDEIDGHEPVSDRSIFLPGEWGRFRCRSGPPAPPFVPTAGMLEHLRAHRPAEPAILDGDVVLTRGDLVAAADRGARALISEGVGPGDAVAVCVDRSATSVVAFWSVVRAGAVWVPVNDPFAPASRTREILARTNVRVGLCAPGRPGPPPVRWVELDITGIDESTSDTTDEPAWQPPGIDRGADDRAYLLFTSGSTGQPKGVDMPHRGIPALVAEIRRSYALTPESRMLHASAPTFDTGIVEMLSSVATGAALVVAPTTAHGGDALAAVIDERDVTHIIVTPSVLDTLPVGVADRLQHVVLGGEAIPARLVATWGDRVRMRNAYGPTETRCSINFSGELVPGRPVTVGPPMVGVTEAILDRRGRPQPPGALGTLHCSGPQVADGYLDDPEQTAAVFEACTFADDPVMYRTGDLATWTDDGEVHILGRRDHQVKLRGLRIELGEIDAALSMADAVRHSATVLRELPSGRKALISFVVPESPGTSPDAGDLRSHLARSLPTYMIPSWIVSLDELPRTGNGKLDRRALDAHHLPEQPALRRPREVREELVLEAVVDAVGVTSIDLDRSFLDNGGDSLAVIRAARVLAAAGYPEVTANDLLTAPALAEVAARMSDTPRQPSRPSPSPSERQCERSLSAAERTVSREPGDRAAQLIRIAWVPESAAAAEPADVRSAVQTLLDRHPLLRSSFPDTADGPVVHTESHISVDAVLSVTESPATPGRTDLELIAAELSVKLDVRTAPPVAVAMVTGPAGTVTAVVIVAHHIAVDGQSLAIVAAEATALMQGRRLPPAPTGPWHCPTESSGDPRHADIVSAAPDAAWTLAGITPAHLPIAAAVRARTVIGVRFYERFLEDAAARGMTPFEAFRGVVAAALADVTSDRHIMSATPISRRPAGSEDVVGDFVLSALIPLDADADHRCATEVARACIDATTQPMEDVLCALGRPAVDGHLFAVPLLIGWTPAIDTAAYPGRLHVFPPSHTRWLLQVEGSPTRDGGLVVRMTGSAEAFGHCEIDAVSTRIVQRVESM</sequence>
<dbReference type="PROSITE" id="PS50075">
    <property type="entry name" value="CARRIER"/>
    <property type="match status" value="1"/>
</dbReference>
<organism evidence="4 5">
    <name type="scientific">Gordonia aquimaris</name>
    <dbReference type="NCBI Taxonomy" id="2984863"/>
    <lineage>
        <taxon>Bacteria</taxon>
        <taxon>Bacillati</taxon>
        <taxon>Actinomycetota</taxon>
        <taxon>Actinomycetes</taxon>
        <taxon>Mycobacteriales</taxon>
        <taxon>Gordoniaceae</taxon>
        <taxon>Gordonia</taxon>
    </lineage>
</organism>
<dbReference type="InterPro" id="IPR000873">
    <property type="entry name" value="AMP-dep_synth/lig_dom"/>
</dbReference>
<evidence type="ECO:0000256" key="1">
    <source>
        <dbReference type="ARBA" id="ARBA00001957"/>
    </source>
</evidence>
<dbReference type="Proteomes" id="UP001143347">
    <property type="component" value="Unassembled WGS sequence"/>
</dbReference>
<proteinExistence type="predicted"/>
<dbReference type="InterPro" id="IPR023213">
    <property type="entry name" value="CAT-like_dom_sf"/>
</dbReference>
<dbReference type="SUPFAM" id="SSF52777">
    <property type="entry name" value="CoA-dependent acyltransferases"/>
    <property type="match status" value="4"/>
</dbReference>
<dbReference type="PANTHER" id="PTHR45527:SF1">
    <property type="entry name" value="FATTY ACID SYNTHASE"/>
    <property type="match status" value="1"/>
</dbReference>
<evidence type="ECO:0000313" key="5">
    <source>
        <dbReference type="Proteomes" id="UP001143347"/>
    </source>
</evidence>
<dbReference type="InterPro" id="IPR042099">
    <property type="entry name" value="ANL_N_sf"/>
</dbReference>
<dbReference type="GO" id="GO:0043041">
    <property type="term" value="P:amino acid activation for nonribosomal peptide biosynthetic process"/>
    <property type="evidence" value="ECO:0007669"/>
    <property type="project" value="TreeGrafter"/>
</dbReference>
<feature type="region of interest" description="Disordered" evidence="2">
    <location>
        <begin position="1004"/>
        <end position="1040"/>
    </location>
</feature>
<dbReference type="SUPFAM" id="SSF56801">
    <property type="entry name" value="Acetyl-CoA synthetase-like"/>
    <property type="match status" value="1"/>
</dbReference>
<dbReference type="NCBIfam" id="TIGR01733">
    <property type="entry name" value="AA-adenyl-dom"/>
    <property type="match status" value="1"/>
</dbReference>
<dbReference type="SUPFAM" id="SSF47336">
    <property type="entry name" value="ACP-like"/>
    <property type="match status" value="1"/>
</dbReference>
<dbReference type="GO" id="GO:0008610">
    <property type="term" value="P:lipid biosynthetic process"/>
    <property type="evidence" value="ECO:0007669"/>
    <property type="project" value="UniProtKB-ARBA"/>
</dbReference>
<dbReference type="Gene3D" id="3.30.559.10">
    <property type="entry name" value="Chloramphenicol acetyltransferase-like domain"/>
    <property type="match status" value="2"/>
</dbReference>
<evidence type="ECO:0000313" key="4">
    <source>
        <dbReference type="EMBL" id="MCX2963642.1"/>
    </source>
</evidence>
<dbReference type="InterPro" id="IPR025110">
    <property type="entry name" value="AMP-bd_C"/>
</dbReference>
<dbReference type="InterPro" id="IPR009081">
    <property type="entry name" value="PP-bd_ACP"/>
</dbReference>
<dbReference type="GO" id="GO:0031177">
    <property type="term" value="F:phosphopantetheine binding"/>
    <property type="evidence" value="ECO:0007669"/>
    <property type="project" value="TreeGrafter"/>
</dbReference>
<dbReference type="Pfam" id="PF00501">
    <property type="entry name" value="AMP-binding"/>
    <property type="match status" value="1"/>
</dbReference>
<evidence type="ECO:0000259" key="3">
    <source>
        <dbReference type="PROSITE" id="PS50075"/>
    </source>
</evidence>
<dbReference type="Gene3D" id="3.30.300.30">
    <property type="match status" value="1"/>
</dbReference>
<dbReference type="InterPro" id="IPR010071">
    <property type="entry name" value="AA_adenyl_dom"/>
</dbReference>
<dbReference type="GO" id="GO:0044550">
    <property type="term" value="P:secondary metabolite biosynthetic process"/>
    <property type="evidence" value="ECO:0007669"/>
    <property type="project" value="TreeGrafter"/>
</dbReference>
<dbReference type="GO" id="GO:0003824">
    <property type="term" value="F:catalytic activity"/>
    <property type="evidence" value="ECO:0007669"/>
    <property type="project" value="InterPro"/>
</dbReference>
<dbReference type="InterPro" id="IPR001242">
    <property type="entry name" value="Condensation_dom"/>
</dbReference>
<dbReference type="EMBL" id="JAPKFM010000004">
    <property type="protein sequence ID" value="MCX2963642.1"/>
    <property type="molecule type" value="Genomic_DNA"/>
</dbReference>
<dbReference type="Pfam" id="PF13193">
    <property type="entry name" value="AMP-binding_C"/>
    <property type="match status" value="1"/>
</dbReference>
<dbReference type="RefSeq" id="WP_266060717.1">
    <property type="nucleotide sequence ID" value="NZ_JAPKFM010000004.1"/>
</dbReference>
<evidence type="ECO:0000256" key="2">
    <source>
        <dbReference type="SAM" id="MobiDB-lite"/>
    </source>
</evidence>
<comment type="caution">
    <text evidence="4">The sequence shown here is derived from an EMBL/GenBank/DDBJ whole genome shotgun (WGS) entry which is preliminary data.</text>
</comment>
<reference evidence="4" key="1">
    <citation type="submission" date="2022-10" db="EMBL/GenBank/DDBJ databases">
        <title>WGS of marine actinomycetes from Thailand.</title>
        <authorList>
            <person name="Thawai C."/>
        </authorList>
    </citation>
    <scope>NUCLEOTIDE SEQUENCE</scope>
    <source>
        <strain evidence="4">SW21</strain>
    </source>
</reference>
<dbReference type="CDD" id="cd05930">
    <property type="entry name" value="A_NRPS"/>
    <property type="match status" value="1"/>
</dbReference>
<feature type="domain" description="Carrier" evidence="3">
    <location>
        <begin position="935"/>
        <end position="1010"/>
    </location>
</feature>
<dbReference type="InterPro" id="IPR045851">
    <property type="entry name" value="AMP-bd_C_sf"/>
</dbReference>